<dbReference type="Proteomes" id="UP001179121">
    <property type="component" value="Chromosome"/>
</dbReference>
<sequence>MPSLLIGTSGWAYANWKGPFYPEDCPRRRYLEYYAQEFPTTEVNSSFYHLPRAATYEQWTAQVPPEFVFALKVSRLITHHKRLVDVEEPWRAFVDRARVLGRHLGPLLLQFPPSFRCDRPRLARFLASACRPAASDPPLRLVCEFRHESWFTEDVYDLLQRHGAALCIADSPRYPRRDVRTAEFVYVRFHGRTQMFASSYTDEELTKEARWLKRAAQDGHDLYVYFNNDARGHAVENAWTLRRLMEGRRRKKTQRAGGV</sequence>
<gene>
    <name evidence="1" type="ORF">DNFV4_03509</name>
</gene>
<keyword evidence="2" id="KW-1185">Reference proteome</keyword>
<dbReference type="InterPro" id="IPR036520">
    <property type="entry name" value="UPF0759_sf"/>
</dbReference>
<proteinExistence type="predicted"/>
<dbReference type="KEGG" id="nti:DNFV4_03509"/>
<protein>
    <recommendedName>
        <fullName evidence="3">DUF72 domain-containing protein</fullName>
    </recommendedName>
</protein>
<accession>A0AA86T7L2</accession>
<dbReference type="SUPFAM" id="SSF117396">
    <property type="entry name" value="TM1631-like"/>
    <property type="match status" value="1"/>
</dbReference>
<evidence type="ECO:0008006" key="3">
    <source>
        <dbReference type="Google" id="ProtNLM"/>
    </source>
</evidence>
<dbReference type="EMBL" id="OX365700">
    <property type="protein sequence ID" value="CAI4033077.1"/>
    <property type="molecule type" value="Genomic_DNA"/>
</dbReference>
<dbReference type="Gene3D" id="3.20.20.410">
    <property type="entry name" value="Protein of unknown function UPF0759"/>
    <property type="match status" value="1"/>
</dbReference>
<evidence type="ECO:0000313" key="1">
    <source>
        <dbReference type="EMBL" id="CAI4033077.1"/>
    </source>
</evidence>
<evidence type="ECO:0000313" key="2">
    <source>
        <dbReference type="Proteomes" id="UP001179121"/>
    </source>
</evidence>
<dbReference type="AlphaFoldDB" id="A0AA86T7L2"/>
<dbReference type="Pfam" id="PF01904">
    <property type="entry name" value="DUF72"/>
    <property type="match status" value="1"/>
</dbReference>
<dbReference type="RefSeq" id="WP_289269976.1">
    <property type="nucleotide sequence ID" value="NZ_OX365700.1"/>
</dbReference>
<dbReference type="InterPro" id="IPR002763">
    <property type="entry name" value="DUF72"/>
</dbReference>
<dbReference type="PANTHER" id="PTHR30348">
    <property type="entry name" value="UNCHARACTERIZED PROTEIN YECE"/>
    <property type="match status" value="1"/>
</dbReference>
<organism evidence="1 2">
    <name type="scientific">Nitrospira tepida</name>
    <dbReference type="NCBI Taxonomy" id="2973512"/>
    <lineage>
        <taxon>Bacteria</taxon>
        <taxon>Pseudomonadati</taxon>
        <taxon>Nitrospirota</taxon>
        <taxon>Nitrospiria</taxon>
        <taxon>Nitrospirales</taxon>
        <taxon>Nitrospiraceae</taxon>
        <taxon>Nitrospira</taxon>
    </lineage>
</organism>
<reference evidence="1" key="1">
    <citation type="submission" date="2022-10" db="EMBL/GenBank/DDBJ databases">
        <authorList>
            <person name="Koch H."/>
        </authorList>
    </citation>
    <scope>NUCLEOTIDE SEQUENCE</scope>
    <source>
        <strain evidence="1">DNF</strain>
    </source>
</reference>
<dbReference type="PANTHER" id="PTHR30348:SF4">
    <property type="entry name" value="DUF72 DOMAIN-CONTAINING PROTEIN"/>
    <property type="match status" value="1"/>
</dbReference>
<name>A0AA86T7L2_9BACT</name>